<dbReference type="EMBL" id="JAOYFB010000001">
    <property type="protein sequence ID" value="KAK4003132.1"/>
    <property type="molecule type" value="Genomic_DNA"/>
</dbReference>
<accession>A0ABQ9YRA4</accession>
<reference evidence="2 3" key="1">
    <citation type="journal article" date="2023" name="Nucleic Acids Res.">
        <title>The hologenome of Daphnia magna reveals possible DNA methylation and microbiome-mediated evolution of the host genome.</title>
        <authorList>
            <person name="Chaturvedi A."/>
            <person name="Li X."/>
            <person name="Dhandapani V."/>
            <person name="Marshall H."/>
            <person name="Kissane S."/>
            <person name="Cuenca-Cambronero M."/>
            <person name="Asole G."/>
            <person name="Calvet F."/>
            <person name="Ruiz-Romero M."/>
            <person name="Marangio P."/>
            <person name="Guigo R."/>
            <person name="Rago D."/>
            <person name="Mirbahai L."/>
            <person name="Eastwood N."/>
            <person name="Colbourne J.K."/>
            <person name="Zhou J."/>
            <person name="Mallon E."/>
            <person name="Orsini L."/>
        </authorList>
    </citation>
    <scope>NUCLEOTIDE SEQUENCE [LARGE SCALE GENOMIC DNA]</scope>
    <source>
        <strain evidence="2">LRV0_1</strain>
    </source>
</reference>
<gene>
    <name evidence="2" type="ORF">OUZ56_004913</name>
</gene>
<sequence length="84" mass="9584">MQLCTWICVIPLVVAKESNLESRVFNQLTSSRPDQYRPEESSQLVTRQITNPAKIHSVTDLTCTRILAISDIGKEHLYRNVLLT</sequence>
<feature type="signal peptide" evidence="1">
    <location>
        <begin position="1"/>
        <end position="15"/>
    </location>
</feature>
<keyword evidence="3" id="KW-1185">Reference proteome</keyword>
<evidence type="ECO:0000313" key="2">
    <source>
        <dbReference type="EMBL" id="KAK4003132.1"/>
    </source>
</evidence>
<evidence type="ECO:0000313" key="3">
    <source>
        <dbReference type="Proteomes" id="UP001234178"/>
    </source>
</evidence>
<keyword evidence="1" id="KW-0732">Signal</keyword>
<protein>
    <recommendedName>
        <fullName evidence="4">Secreted protein</fullName>
    </recommendedName>
</protein>
<organism evidence="2 3">
    <name type="scientific">Daphnia magna</name>
    <dbReference type="NCBI Taxonomy" id="35525"/>
    <lineage>
        <taxon>Eukaryota</taxon>
        <taxon>Metazoa</taxon>
        <taxon>Ecdysozoa</taxon>
        <taxon>Arthropoda</taxon>
        <taxon>Crustacea</taxon>
        <taxon>Branchiopoda</taxon>
        <taxon>Diplostraca</taxon>
        <taxon>Cladocera</taxon>
        <taxon>Anomopoda</taxon>
        <taxon>Daphniidae</taxon>
        <taxon>Daphnia</taxon>
    </lineage>
</organism>
<evidence type="ECO:0008006" key="4">
    <source>
        <dbReference type="Google" id="ProtNLM"/>
    </source>
</evidence>
<evidence type="ECO:0000256" key="1">
    <source>
        <dbReference type="SAM" id="SignalP"/>
    </source>
</evidence>
<dbReference type="Proteomes" id="UP001234178">
    <property type="component" value="Unassembled WGS sequence"/>
</dbReference>
<proteinExistence type="predicted"/>
<feature type="chain" id="PRO_5046538681" description="Secreted protein" evidence="1">
    <location>
        <begin position="16"/>
        <end position="84"/>
    </location>
</feature>
<name>A0ABQ9YRA4_9CRUS</name>
<comment type="caution">
    <text evidence="2">The sequence shown here is derived from an EMBL/GenBank/DDBJ whole genome shotgun (WGS) entry which is preliminary data.</text>
</comment>